<organism evidence="2 3">
    <name type="scientific">Aegilops tauschii subsp. strangulata</name>
    <name type="common">Goatgrass</name>
    <dbReference type="NCBI Taxonomy" id="200361"/>
    <lineage>
        <taxon>Eukaryota</taxon>
        <taxon>Viridiplantae</taxon>
        <taxon>Streptophyta</taxon>
        <taxon>Embryophyta</taxon>
        <taxon>Tracheophyta</taxon>
        <taxon>Spermatophyta</taxon>
        <taxon>Magnoliopsida</taxon>
        <taxon>Liliopsida</taxon>
        <taxon>Poales</taxon>
        <taxon>Poaceae</taxon>
        <taxon>BOP clade</taxon>
        <taxon>Pooideae</taxon>
        <taxon>Triticodae</taxon>
        <taxon>Triticeae</taxon>
        <taxon>Triticinae</taxon>
        <taxon>Aegilops</taxon>
    </lineage>
</organism>
<evidence type="ECO:0000313" key="3">
    <source>
        <dbReference type="Proteomes" id="UP000015105"/>
    </source>
</evidence>
<reference evidence="3" key="2">
    <citation type="journal article" date="2017" name="Nat. Plants">
        <title>The Aegilops tauschii genome reveals multiple impacts of transposons.</title>
        <authorList>
            <person name="Zhao G."/>
            <person name="Zou C."/>
            <person name="Li K."/>
            <person name="Wang K."/>
            <person name="Li T."/>
            <person name="Gao L."/>
            <person name="Zhang X."/>
            <person name="Wang H."/>
            <person name="Yang Z."/>
            <person name="Liu X."/>
            <person name="Jiang W."/>
            <person name="Mao L."/>
            <person name="Kong X."/>
            <person name="Jiao Y."/>
            <person name="Jia J."/>
        </authorList>
    </citation>
    <scope>NUCLEOTIDE SEQUENCE [LARGE SCALE GENOMIC DNA]</scope>
    <source>
        <strain evidence="3">cv. AL8/78</strain>
    </source>
</reference>
<evidence type="ECO:0000313" key="2">
    <source>
        <dbReference type="EnsemblPlants" id="AET1Gv20858400.7"/>
    </source>
</evidence>
<reference evidence="2" key="3">
    <citation type="journal article" date="2017" name="Nature">
        <title>Genome sequence of the progenitor of the wheat D genome Aegilops tauschii.</title>
        <authorList>
            <person name="Luo M.C."/>
            <person name="Gu Y.Q."/>
            <person name="Puiu D."/>
            <person name="Wang H."/>
            <person name="Twardziok S.O."/>
            <person name="Deal K.R."/>
            <person name="Huo N."/>
            <person name="Zhu T."/>
            <person name="Wang L."/>
            <person name="Wang Y."/>
            <person name="McGuire P.E."/>
            <person name="Liu S."/>
            <person name="Long H."/>
            <person name="Ramasamy R.K."/>
            <person name="Rodriguez J.C."/>
            <person name="Van S.L."/>
            <person name="Yuan L."/>
            <person name="Wang Z."/>
            <person name="Xia Z."/>
            <person name="Xiao L."/>
            <person name="Anderson O.D."/>
            <person name="Ouyang S."/>
            <person name="Liang Y."/>
            <person name="Zimin A.V."/>
            <person name="Pertea G."/>
            <person name="Qi P."/>
            <person name="Bennetzen J.L."/>
            <person name="Dai X."/>
            <person name="Dawson M.W."/>
            <person name="Muller H.G."/>
            <person name="Kugler K."/>
            <person name="Rivarola-Duarte L."/>
            <person name="Spannagl M."/>
            <person name="Mayer K.F.X."/>
            <person name="Lu F.H."/>
            <person name="Bevan M.W."/>
            <person name="Leroy P."/>
            <person name="Li P."/>
            <person name="You F.M."/>
            <person name="Sun Q."/>
            <person name="Liu Z."/>
            <person name="Lyons E."/>
            <person name="Wicker T."/>
            <person name="Salzberg S.L."/>
            <person name="Devos K.M."/>
            <person name="Dvorak J."/>
        </authorList>
    </citation>
    <scope>NUCLEOTIDE SEQUENCE [LARGE SCALE GENOMIC DNA]</scope>
    <source>
        <strain evidence="2">cv. AL8/78</strain>
    </source>
</reference>
<reference evidence="3" key="1">
    <citation type="journal article" date="2014" name="Science">
        <title>Ancient hybridizations among the ancestral genomes of bread wheat.</title>
        <authorList>
            <consortium name="International Wheat Genome Sequencing Consortium,"/>
            <person name="Marcussen T."/>
            <person name="Sandve S.R."/>
            <person name="Heier L."/>
            <person name="Spannagl M."/>
            <person name="Pfeifer M."/>
            <person name="Jakobsen K.S."/>
            <person name="Wulff B.B."/>
            <person name="Steuernagel B."/>
            <person name="Mayer K.F."/>
            <person name="Olsen O.A."/>
        </authorList>
    </citation>
    <scope>NUCLEOTIDE SEQUENCE [LARGE SCALE GENOMIC DNA]</scope>
    <source>
        <strain evidence="3">cv. AL8/78</strain>
    </source>
</reference>
<dbReference type="EnsemblPlants" id="AET1Gv20858400.7">
    <property type="protein sequence ID" value="AET1Gv20858400.7"/>
    <property type="gene ID" value="AET1Gv20858400"/>
</dbReference>
<dbReference type="Proteomes" id="UP000015105">
    <property type="component" value="Chromosome 1D"/>
</dbReference>
<feature type="region of interest" description="Disordered" evidence="1">
    <location>
        <begin position="1"/>
        <end position="38"/>
    </location>
</feature>
<keyword evidence="3" id="KW-1185">Reference proteome</keyword>
<evidence type="ECO:0000256" key="1">
    <source>
        <dbReference type="SAM" id="MobiDB-lite"/>
    </source>
</evidence>
<accession>A0A452ZNJ9</accession>
<feature type="compositionally biased region" description="Pro residues" evidence="1">
    <location>
        <begin position="1"/>
        <end position="12"/>
    </location>
</feature>
<proteinExistence type="predicted"/>
<dbReference type="Gramene" id="AET1Gv20858400.7">
    <property type="protein sequence ID" value="AET1Gv20858400.7"/>
    <property type="gene ID" value="AET1Gv20858400"/>
</dbReference>
<sequence length="38" mass="4067">TSKTPKPTPKGPPKTRRRGRTPSAILSRAPKRGLNPGC</sequence>
<name>A0A452ZNJ9_AEGTS</name>
<reference evidence="2" key="5">
    <citation type="journal article" date="2021" name="G3 (Bethesda)">
        <title>Aegilops tauschii genome assembly Aet v5.0 features greater sequence contiguity and improved annotation.</title>
        <authorList>
            <person name="Wang L."/>
            <person name="Zhu T."/>
            <person name="Rodriguez J.C."/>
            <person name="Deal K.R."/>
            <person name="Dubcovsky J."/>
            <person name="McGuire P.E."/>
            <person name="Lux T."/>
            <person name="Spannagl M."/>
            <person name="Mayer K.F.X."/>
            <person name="Baldrich P."/>
            <person name="Meyers B.C."/>
            <person name="Huo N."/>
            <person name="Gu Y.Q."/>
            <person name="Zhou H."/>
            <person name="Devos K.M."/>
            <person name="Bennetzen J.L."/>
            <person name="Unver T."/>
            <person name="Budak H."/>
            <person name="Gulick P.J."/>
            <person name="Galiba G."/>
            <person name="Kalapos B."/>
            <person name="Nelson D.R."/>
            <person name="Li P."/>
            <person name="You F.M."/>
            <person name="Luo M.C."/>
            <person name="Dvorak J."/>
        </authorList>
    </citation>
    <scope>NUCLEOTIDE SEQUENCE [LARGE SCALE GENOMIC DNA]</scope>
    <source>
        <strain evidence="2">cv. AL8/78</strain>
    </source>
</reference>
<dbReference type="AlphaFoldDB" id="A0A452ZNJ9"/>
<protein>
    <submittedName>
        <fullName evidence="2">Uncharacterized protein</fullName>
    </submittedName>
</protein>
<reference evidence="2" key="4">
    <citation type="submission" date="2019-03" db="UniProtKB">
        <authorList>
            <consortium name="EnsemblPlants"/>
        </authorList>
    </citation>
    <scope>IDENTIFICATION</scope>
</reference>